<sequence length="411" mass="45633">AVPLPTLSTPTLQIQRVYANHRRTKSRSLLLTPSRASPTSSTPVPLAEPEINISKSLGPTTNTAVAGQGSISNPTDLGTTSTNDSSRTLKLPTLRMASNFQAGSRAKLDDYDGEGKAVILRAIRDFEARVMGKNFFPSDTTRARWAEDSFQAACAHLQVDYSSDKRVLTLIRGRGSRVRGDLIDKWVRVKVQTCFGFNENKGQRYNRKIYQSLSAHNYSAFLYKDSDQLIGYAENPMLLTFFTYVFVKKMALSFEAYFKPFTLEALAGWFMTIRFAIDEWSSGQQRITPNFSEQDNKLIRDQYLQDLEKWENINPALTLKIRMRMYEKTLAKAVPAKKAAVVSHIEGEVEKAMRIEMMARTGDTDSEQEESDEEDDIGSADICAAVTKKPGSGSANGGESDAASSTAGIEP</sequence>
<gene>
    <name evidence="1" type="ORF">F5876DRAFT_71302</name>
</gene>
<feature type="non-terminal residue" evidence="1">
    <location>
        <position position="1"/>
    </location>
</feature>
<dbReference type="Proteomes" id="UP001163835">
    <property type="component" value="Unassembled WGS sequence"/>
</dbReference>
<keyword evidence="2" id="KW-1185">Reference proteome</keyword>
<accession>A0ACC1TG70</accession>
<evidence type="ECO:0000313" key="1">
    <source>
        <dbReference type="EMBL" id="KAJ3803618.1"/>
    </source>
</evidence>
<protein>
    <submittedName>
        <fullName evidence="1">Uncharacterized protein</fullName>
    </submittedName>
</protein>
<dbReference type="EMBL" id="MU797180">
    <property type="protein sequence ID" value="KAJ3803618.1"/>
    <property type="molecule type" value="Genomic_DNA"/>
</dbReference>
<name>A0ACC1TG70_9AGAR</name>
<evidence type="ECO:0000313" key="2">
    <source>
        <dbReference type="Proteomes" id="UP001163835"/>
    </source>
</evidence>
<reference evidence="1" key="1">
    <citation type="submission" date="2022-09" db="EMBL/GenBank/DDBJ databases">
        <title>A Global Phylogenomic Analysis of the Shiitake Genus Lentinula.</title>
        <authorList>
            <consortium name="DOE Joint Genome Institute"/>
            <person name="Sierra-Patev S."/>
            <person name="Min B."/>
            <person name="Naranjo-Ortiz M."/>
            <person name="Looney B."/>
            <person name="Konkel Z."/>
            <person name="Slot J.C."/>
            <person name="Sakamoto Y."/>
            <person name="Steenwyk J.L."/>
            <person name="Rokas A."/>
            <person name="Carro J."/>
            <person name="Camarero S."/>
            <person name="Ferreira P."/>
            <person name="Molpeceres G."/>
            <person name="Ruiz-Duenas F.J."/>
            <person name="Serrano A."/>
            <person name="Henrissat B."/>
            <person name="Drula E."/>
            <person name="Hughes K.W."/>
            <person name="Mata J.L."/>
            <person name="Ishikawa N.K."/>
            <person name="Vargas-Isla R."/>
            <person name="Ushijima S."/>
            <person name="Smith C.A."/>
            <person name="Ahrendt S."/>
            <person name="Andreopoulos W."/>
            <person name="He G."/>
            <person name="Labutti K."/>
            <person name="Lipzen A."/>
            <person name="Ng V."/>
            <person name="Riley R."/>
            <person name="Sandor L."/>
            <person name="Barry K."/>
            <person name="Martinez A.T."/>
            <person name="Xiao Y."/>
            <person name="Gibbons J.G."/>
            <person name="Terashima K."/>
            <person name="Grigoriev I.V."/>
            <person name="Hibbett D.S."/>
        </authorList>
    </citation>
    <scope>NUCLEOTIDE SEQUENCE</scope>
    <source>
        <strain evidence="1">TMI1499</strain>
    </source>
</reference>
<organism evidence="1 2">
    <name type="scientific">Lentinula aff. lateritia</name>
    <dbReference type="NCBI Taxonomy" id="2804960"/>
    <lineage>
        <taxon>Eukaryota</taxon>
        <taxon>Fungi</taxon>
        <taxon>Dikarya</taxon>
        <taxon>Basidiomycota</taxon>
        <taxon>Agaricomycotina</taxon>
        <taxon>Agaricomycetes</taxon>
        <taxon>Agaricomycetidae</taxon>
        <taxon>Agaricales</taxon>
        <taxon>Marasmiineae</taxon>
        <taxon>Omphalotaceae</taxon>
        <taxon>Lentinula</taxon>
    </lineage>
</organism>
<proteinExistence type="predicted"/>
<comment type="caution">
    <text evidence="1">The sequence shown here is derived from an EMBL/GenBank/DDBJ whole genome shotgun (WGS) entry which is preliminary data.</text>
</comment>